<organism evidence="2 3">
    <name type="scientific">Tetraparma gracilis</name>
    <dbReference type="NCBI Taxonomy" id="2962635"/>
    <lineage>
        <taxon>Eukaryota</taxon>
        <taxon>Sar</taxon>
        <taxon>Stramenopiles</taxon>
        <taxon>Ochrophyta</taxon>
        <taxon>Bolidophyceae</taxon>
        <taxon>Parmales</taxon>
        <taxon>Triparmaceae</taxon>
        <taxon>Tetraparma</taxon>
    </lineage>
</organism>
<name>A0ABQ6M5U0_9STRA</name>
<keyword evidence="1" id="KW-0812">Transmembrane</keyword>
<evidence type="ECO:0000313" key="2">
    <source>
        <dbReference type="EMBL" id="GMI19996.1"/>
    </source>
</evidence>
<feature type="transmembrane region" description="Helical" evidence="1">
    <location>
        <begin position="28"/>
        <end position="47"/>
    </location>
</feature>
<evidence type="ECO:0000313" key="3">
    <source>
        <dbReference type="Proteomes" id="UP001165060"/>
    </source>
</evidence>
<gene>
    <name evidence="2" type="ORF">TeGR_g13728</name>
</gene>
<keyword evidence="3" id="KW-1185">Reference proteome</keyword>
<evidence type="ECO:0008006" key="4">
    <source>
        <dbReference type="Google" id="ProtNLM"/>
    </source>
</evidence>
<dbReference type="EMBL" id="BRYB01002466">
    <property type="protein sequence ID" value="GMI19996.1"/>
    <property type="molecule type" value="Genomic_DNA"/>
</dbReference>
<keyword evidence="1" id="KW-0472">Membrane</keyword>
<proteinExistence type="predicted"/>
<keyword evidence="1" id="KW-1133">Transmembrane helix</keyword>
<feature type="transmembrane region" description="Helical" evidence="1">
    <location>
        <begin position="59"/>
        <end position="78"/>
    </location>
</feature>
<feature type="transmembrane region" description="Helical" evidence="1">
    <location>
        <begin position="121"/>
        <end position="139"/>
    </location>
</feature>
<accession>A0ABQ6M5U0</accession>
<sequence length="187" mass="18819">PPPPRARAQIPLPLGGGSSAGFLSNGEFLYTLALSALGLALPGVLLLRDPPPLDLRAFALFAGSALLPFLLPPAWYSLLPGLLLPLLLPPPPSPGSCRPLAGLLCGVAGVVAGMNHYAHGLALLLLAHLTCLLAALRAPRPALQAAAVACAAAGFGVGGHAGGVLVAFAGYIIGEERGRAGGKRKKE</sequence>
<dbReference type="Proteomes" id="UP001165060">
    <property type="component" value="Unassembled WGS sequence"/>
</dbReference>
<reference evidence="2 3" key="1">
    <citation type="journal article" date="2023" name="Commun. Biol.">
        <title>Genome analysis of Parmales, the sister group of diatoms, reveals the evolutionary specialization of diatoms from phago-mixotrophs to photoautotrophs.</title>
        <authorList>
            <person name="Ban H."/>
            <person name="Sato S."/>
            <person name="Yoshikawa S."/>
            <person name="Yamada K."/>
            <person name="Nakamura Y."/>
            <person name="Ichinomiya M."/>
            <person name="Sato N."/>
            <person name="Blanc-Mathieu R."/>
            <person name="Endo H."/>
            <person name="Kuwata A."/>
            <person name="Ogata H."/>
        </authorList>
    </citation>
    <scope>NUCLEOTIDE SEQUENCE [LARGE SCALE GENOMIC DNA]</scope>
</reference>
<evidence type="ECO:0000256" key="1">
    <source>
        <dbReference type="SAM" id="Phobius"/>
    </source>
</evidence>
<feature type="transmembrane region" description="Helical" evidence="1">
    <location>
        <begin position="145"/>
        <end position="174"/>
    </location>
</feature>
<comment type="caution">
    <text evidence="2">The sequence shown here is derived from an EMBL/GenBank/DDBJ whole genome shotgun (WGS) entry which is preliminary data.</text>
</comment>
<protein>
    <recommendedName>
        <fullName evidence="4">Derlin</fullName>
    </recommendedName>
</protein>
<feature type="non-terminal residue" evidence="2">
    <location>
        <position position="1"/>
    </location>
</feature>